<protein>
    <submittedName>
        <fullName evidence="1">Uncharacterized protein</fullName>
    </submittedName>
</protein>
<organism evidence="1">
    <name type="scientific">Tetraselmis sp. GSL018</name>
    <dbReference type="NCBI Taxonomy" id="582737"/>
    <lineage>
        <taxon>Eukaryota</taxon>
        <taxon>Viridiplantae</taxon>
        <taxon>Chlorophyta</taxon>
        <taxon>core chlorophytes</taxon>
        <taxon>Chlorodendrophyceae</taxon>
        <taxon>Chlorodendrales</taxon>
        <taxon>Chlorodendraceae</taxon>
        <taxon>Tetraselmis</taxon>
    </lineage>
</organism>
<gene>
    <name evidence="1" type="ORF">TSPGSL018_941</name>
</gene>
<proteinExistence type="predicted"/>
<evidence type="ECO:0000313" key="1">
    <source>
        <dbReference type="EMBL" id="JAC84450.1"/>
    </source>
</evidence>
<reference evidence="1" key="1">
    <citation type="submission" date="2014-05" db="EMBL/GenBank/DDBJ databases">
        <title>The transcriptome of the halophilic microalga Tetraselmis sp. GSL018 isolated from the Great Salt Lake, Utah.</title>
        <authorList>
            <person name="Jinkerson R.E."/>
            <person name="D'Adamo S."/>
            <person name="Posewitz M.C."/>
        </authorList>
    </citation>
    <scope>NUCLEOTIDE SEQUENCE</scope>
    <source>
        <strain evidence="1">GSL018</strain>
    </source>
</reference>
<dbReference type="AlphaFoldDB" id="A0A061SNI6"/>
<dbReference type="EMBL" id="GBEZ01000437">
    <property type="protein sequence ID" value="JAC84450.1"/>
    <property type="molecule type" value="Transcribed_RNA"/>
</dbReference>
<feature type="non-terminal residue" evidence="1">
    <location>
        <position position="1"/>
    </location>
</feature>
<accession>A0A061SNI6</accession>
<name>A0A061SNI6_9CHLO</name>
<sequence>NIHCQPSFCTVPTVEYRSEVFLKKFGVTEKVGREQEFAVARVIEATEGN</sequence>